<evidence type="ECO:0000256" key="3">
    <source>
        <dbReference type="ARBA" id="ARBA00022448"/>
    </source>
</evidence>
<dbReference type="InterPro" id="IPR050319">
    <property type="entry name" value="ABC_transp_ATP-bind"/>
</dbReference>
<reference evidence="7 8" key="2">
    <citation type="submission" date="2018-07" db="EMBL/GenBank/DDBJ databases">
        <title>Diversity of Mesorhizobium strains in Brazil.</title>
        <authorList>
            <person name="Helene L.C.F."/>
            <person name="Dall'Agnol R."/>
            <person name="Delamuta J.R.M."/>
            <person name="Hungria M."/>
        </authorList>
    </citation>
    <scope>NUCLEOTIDE SEQUENCE [LARGE SCALE GENOMIC DNA]</scope>
    <source>
        <strain evidence="7 8">AC99b</strain>
    </source>
</reference>
<dbReference type="RefSeq" id="WP_112101167.1">
    <property type="nucleotide sequence ID" value="NZ_QMBP01000022.1"/>
</dbReference>
<proteinExistence type="inferred from homology"/>
<keyword evidence="8" id="KW-1185">Reference proteome</keyword>
<dbReference type="Proteomes" id="UP000251558">
    <property type="component" value="Unassembled WGS sequence"/>
</dbReference>
<dbReference type="PANTHER" id="PTHR43776">
    <property type="entry name" value="TRANSPORT ATP-BINDING PROTEIN"/>
    <property type="match status" value="1"/>
</dbReference>
<dbReference type="NCBIfam" id="NF007739">
    <property type="entry name" value="PRK10419.1"/>
    <property type="match status" value="2"/>
</dbReference>
<evidence type="ECO:0000256" key="2">
    <source>
        <dbReference type="ARBA" id="ARBA00005417"/>
    </source>
</evidence>
<dbReference type="SMART" id="SM00382">
    <property type="entry name" value="AAA"/>
    <property type="match status" value="2"/>
</dbReference>
<dbReference type="GO" id="GO:0016887">
    <property type="term" value="F:ATP hydrolysis activity"/>
    <property type="evidence" value="ECO:0007669"/>
    <property type="project" value="InterPro"/>
</dbReference>
<dbReference type="OrthoDB" id="9802264at2"/>
<dbReference type="Pfam" id="PF00005">
    <property type="entry name" value="ABC_tran"/>
    <property type="match status" value="2"/>
</dbReference>
<dbReference type="GO" id="GO:0015833">
    <property type="term" value="P:peptide transport"/>
    <property type="evidence" value="ECO:0007669"/>
    <property type="project" value="InterPro"/>
</dbReference>
<sequence length="566" mass="60950">MSDDLRSGDSRRQDAVLTVENLSVDALTPQGARRVIDGISFALAPGETLCLAGESGSGKSVTALSIMRLLPRSSLRIAGGDIRLERQSLPRLPERAMRDVRGGEIAMIFQEPMTSLNPVHSIGAQLTEAIRIHQGAEGSSIEKRARDMLDVVHIGDPARRIKQYPHELSGGMRQRVMIAMALSCRPKVLLADEPTTALDVTVQAQILKLMRELKREFGTAIILITHDMGVVAEMADRVAVMRDGRIVEAGSVLDIFERPQADYTRELLAAVPRLGAFAGTDAPTRVTATARPPLPNGVAPVLSVKNLIVDYGASSNLFRRRTLEAPAVQDVSFDIMPGHTLGLVGESGSGKSTAGKAVLGLVPFTGSVTIGGTSIQGLSASAMRPVRRAAQMIFQDPYASLDPRMTVGAAIAEPLVIHGIGSKGDRRERVASLLAHVGLEADHALRYPHEFSGGQRQRICIARALALEPKLIVADESVAALDVSVRARVLDLMLELQETLGLAYLFISHDMAVVERMSHDVAVMRAGRIVEAGPRRSVLSSPRETYTRELIAAVPIPDPRVANPRE</sequence>
<keyword evidence="3" id="KW-0813">Transport</keyword>
<dbReference type="InterPro" id="IPR017871">
    <property type="entry name" value="ABC_transporter-like_CS"/>
</dbReference>
<reference evidence="8" key="1">
    <citation type="submission" date="2018-06" db="EMBL/GenBank/DDBJ databases">
        <authorList>
            <person name="Helene L.C."/>
            <person name="Dall'Agnol R."/>
            <person name="Delamuta J.R."/>
            <person name="Hungria M."/>
        </authorList>
    </citation>
    <scope>NUCLEOTIDE SEQUENCE [LARGE SCALE GENOMIC DNA]</scope>
    <source>
        <strain evidence="8">AC99b</strain>
    </source>
</reference>
<dbReference type="InterPro" id="IPR003439">
    <property type="entry name" value="ABC_transporter-like_ATP-bd"/>
</dbReference>
<dbReference type="PROSITE" id="PS50893">
    <property type="entry name" value="ABC_TRANSPORTER_2"/>
    <property type="match status" value="2"/>
</dbReference>
<organism evidence="7 8">
    <name type="scientific">Mesorhizobium hawassense</name>
    <dbReference type="NCBI Taxonomy" id="1209954"/>
    <lineage>
        <taxon>Bacteria</taxon>
        <taxon>Pseudomonadati</taxon>
        <taxon>Pseudomonadota</taxon>
        <taxon>Alphaproteobacteria</taxon>
        <taxon>Hyphomicrobiales</taxon>
        <taxon>Phyllobacteriaceae</taxon>
        <taxon>Mesorhizobium</taxon>
    </lineage>
</organism>
<evidence type="ECO:0000313" key="7">
    <source>
        <dbReference type="EMBL" id="RAZ84690.1"/>
    </source>
</evidence>
<dbReference type="InterPro" id="IPR027417">
    <property type="entry name" value="P-loop_NTPase"/>
</dbReference>
<feature type="domain" description="ABC transporter" evidence="6">
    <location>
        <begin position="312"/>
        <end position="551"/>
    </location>
</feature>
<dbReference type="FunFam" id="3.40.50.300:FF:000016">
    <property type="entry name" value="Oligopeptide ABC transporter ATP-binding component"/>
    <property type="match status" value="1"/>
</dbReference>
<dbReference type="NCBIfam" id="NF008453">
    <property type="entry name" value="PRK11308.1"/>
    <property type="match status" value="2"/>
</dbReference>
<dbReference type="Pfam" id="PF08352">
    <property type="entry name" value="oligo_HPY"/>
    <property type="match status" value="2"/>
</dbReference>
<evidence type="ECO:0000259" key="6">
    <source>
        <dbReference type="PROSITE" id="PS50893"/>
    </source>
</evidence>
<dbReference type="SUPFAM" id="SSF52540">
    <property type="entry name" value="P-loop containing nucleoside triphosphate hydrolases"/>
    <property type="match status" value="2"/>
</dbReference>
<evidence type="ECO:0000313" key="8">
    <source>
        <dbReference type="Proteomes" id="UP000251558"/>
    </source>
</evidence>
<protein>
    <submittedName>
        <fullName evidence="7">ABC transporter ATP-binding protein</fullName>
    </submittedName>
</protein>
<keyword evidence="4" id="KW-0547">Nucleotide-binding</keyword>
<dbReference type="Gene3D" id="3.40.50.300">
    <property type="entry name" value="P-loop containing nucleotide triphosphate hydrolases"/>
    <property type="match status" value="2"/>
</dbReference>
<evidence type="ECO:0000256" key="5">
    <source>
        <dbReference type="ARBA" id="ARBA00022840"/>
    </source>
</evidence>
<accession>A0A330H8K7</accession>
<dbReference type="GO" id="GO:0005886">
    <property type="term" value="C:plasma membrane"/>
    <property type="evidence" value="ECO:0007669"/>
    <property type="project" value="UniProtKB-SubCell"/>
</dbReference>
<dbReference type="GO" id="GO:0005524">
    <property type="term" value="F:ATP binding"/>
    <property type="evidence" value="ECO:0007669"/>
    <property type="project" value="UniProtKB-KW"/>
</dbReference>
<feature type="domain" description="ABC transporter" evidence="6">
    <location>
        <begin position="17"/>
        <end position="268"/>
    </location>
</feature>
<comment type="caution">
    <text evidence="7">The sequence shown here is derived from an EMBL/GenBank/DDBJ whole genome shotgun (WGS) entry which is preliminary data.</text>
</comment>
<dbReference type="AlphaFoldDB" id="A0A330H8K7"/>
<dbReference type="InterPro" id="IPR003593">
    <property type="entry name" value="AAA+_ATPase"/>
</dbReference>
<name>A0A330H8K7_9HYPH</name>
<evidence type="ECO:0000256" key="4">
    <source>
        <dbReference type="ARBA" id="ARBA00022741"/>
    </source>
</evidence>
<evidence type="ECO:0000256" key="1">
    <source>
        <dbReference type="ARBA" id="ARBA00004417"/>
    </source>
</evidence>
<comment type="subcellular location">
    <subcellularLocation>
        <location evidence="1">Cell inner membrane</location>
        <topology evidence="1">Peripheral membrane protein</topology>
    </subcellularLocation>
</comment>
<keyword evidence="5 7" id="KW-0067">ATP-binding</keyword>
<dbReference type="InterPro" id="IPR013563">
    <property type="entry name" value="Oligopep_ABC_C"/>
</dbReference>
<comment type="similarity">
    <text evidence="2">Belongs to the ABC transporter superfamily.</text>
</comment>
<dbReference type="PROSITE" id="PS00211">
    <property type="entry name" value="ABC_TRANSPORTER_1"/>
    <property type="match status" value="2"/>
</dbReference>
<dbReference type="GO" id="GO:0055085">
    <property type="term" value="P:transmembrane transport"/>
    <property type="evidence" value="ECO:0007669"/>
    <property type="project" value="UniProtKB-ARBA"/>
</dbReference>
<dbReference type="CDD" id="cd03257">
    <property type="entry name" value="ABC_NikE_OppD_transporters"/>
    <property type="match status" value="2"/>
</dbReference>
<dbReference type="PANTHER" id="PTHR43776:SF7">
    <property type="entry name" value="D,D-DIPEPTIDE TRANSPORT ATP-BINDING PROTEIN DDPF-RELATED"/>
    <property type="match status" value="1"/>
</dbReference>
<gene>
    <name evidence="7" type="ORF">DPM33_31050</name>
</gene>
<dbReference type="EMBL" id="QMBP01000022">
    <property type="protein sequence ID" value="RAZ84690.1"/>
    <property type="molecule type" value="Genomic_DNA"/>
</dbReference>